<dbReference type="AlphaFoldDB" id="A0A6C0H152"/>
<organism evidence="1">
    <name type="scientific">viral metagenome</name>
    <dbReference type="NCBI Taxonomy" id="1070528"/>
    <lineage>
        <taxon>unclassified sequences</taxon>
        <taxon>metagenomes</taxon>
        <taxon>organismal metagenomes</taxon>
    </lineage>
</organism>
<dbReference type="EMBL" id="MN739838">
    <property type="protein sequence ID" value="QHT74137.1"/>
    <property type="molecule type" value="Genomic_DNA"/>
</dbReference>
<reference evidence="1" key="1">
    <citation type="journal article" date="2020" name="Nature">
        <title>Giant virus diversity and host interactions through global metagenomics.</title>
        <authorList>
            <person name="Schulz F."/>
            <person name="Roux S."/>
            <person name="Paez-Espino D."/>
            <person name="Jungbluth S."/>
            <person name="Walsh D.A."/>
            <person name="Denef V.J."/>
            <person name="McMahon K.D."/>
            <person name="Konstantinidis K.T."/>
            <person name="Eloe-Fadrosh E.A."/>
            <person name="Kyrpides N.C."/>
            <person name="Woyke T."/>
        </authorList>
    </citation>
    <scope>NUCLEOTIDE SEQUENCE</scope>
    <source>
        <strain evidence="1">GVMAG-M-3300023179-4</strain>
    </source>
</reference>
<name>A0A6C0H152_9ZZZZ</name>
<proteinExistence type="predicted"/>
<sequence length="186" mass="21872">MSGHFSKRKYDDCYFQEVIRQEAAPGNYRLFTPEWNNDAKCHSLLGPRSNRPSKIGSTGEFDSGGMVKRTEVESLLTDRNWDSTKCTPQNLLVVKNAALKKAHEDFKANNRLCNKFLDYQFSRLDLDTKEYTYADYNRWIDLIIDPKEWVFYGNKVKNDKDRFGVQTRYETKKILDDFNKKIRTNA</sequence>
<evidence type="ECO:0000313" key="1">
    <source>
        <dbReference type="EMBL" id="QHT74137.1"/>
    </source>
</evidence>
<protein>
    <submittedName>
        <fullName evidence="1">Uncharacterized protein</fullName>
    </submittedName>
</protein>
<accession>A0A6C0H152</accession>